<feature type="transmembrane region" description="Helical" evidence="1">
    <location>
        <begin position="48"/>
        <end position="69"/>
    </location>
</feature>
<proteinExistence type="predicted"/>
<keyword evidence="3" id="KW-1185">Reference proteome</keyword>
<keyword evidence="1" id="KW-0472">Membrane</keyword>
<dbReference type="RefSeq" id="WP_136531412.1">
    <property type="nucleotide sequence ID" value="NZ_STGX01000016.1"/>
</dbReference>
<protein>
    <submittedName>
        <fullName evidence="2">Uncharacterized protein</fullName>
    </submittedName>
</protein>
<dbReference type="Proteomes" id="UP000305792">
    <property type="component" value="Unassembled WGS sequence"/>
</dbReference>
<sequence>MTTPDRVTITIPVPAAVHLAIGVTMTLIGAAAWWVHFALPIGHAYKNTASDIGLLAGFVTLAYWIVCVIRGGRTENRTAIAEAVAREERLVGALRDISGEVAENRTAIKDLNDTVADLNGAVEALQDTYLNEGKP</sequence>
<gene>
    <name evidence="2" type="ORF">E9998_19720</name>
</gene>
<organism evidence="2 3">
    <name type="scientific">Glycomyces paridis</name>
    <dbReference type="NCBI Taxonomy" id="2126555"/>
    <lineage>
        <taxon>Bacteria</taxon>
        <taxon>Bacillati</taxon>
        <taxon>Actinomycetota</taxon>
        <taxon>Actinomycetes</taxon>
        <taxon>Glycomycetales</taxon>
        <taxon>Glycomycetaceae</taxon>
        <taxon>Glycomyces</taxon>
    </lineage>
</organism>
<evidence type="ECO:0000313" key="2">
    <source>
        <dbReference type="EMBL" id="THV25964.1"/>
    </source>
</evidence>
<evidence type="ECO:0000313" key="3">
    <source>
        <dbReference type="Proteomes" id="UP000305792"/>
    </source>
</evidence>
<evidence type="ECO:0000256" key="1">
    <source>
        <dbReference type="SAM" id="Phobius"/>
    </source>
</evidence>
<comment type="caution">
    <text evidence="2">The sequence shown here is derived from an EMBL/GenBank/DDBJ whole genome shotgun (WGS) entry which is preliminary data.</text>
</comment>
<dbReference type="AlphaFoldDB" id="A0A4S8PCE7"/>
<keyword evidence="1" id="KW-0812">Transmembrane</keyword>
<reference evidence="2 3" key="1">
    <citation type="journal article" date="2018" name="Int. J. Syst. Evol. Microbiol.">
        <title>Glycomyces paridis sp. nov., isolated from the medicinal plant Paris polyphylla.</title>
        <authorList>
            <person name="Fang X.M."/>
            <person name="Bai J.L."/>
            <person name="Su J."/>
            <person name="Zhao L.L."/>
            <person name="Liu H.Y."/>
            <person name="Ma B.P."/>
            <person name="Zhang Y.Q."/>
            <person name="Yu L.Y."/>
        </authorList>
    </citation>
    <scope>NUCLEOTIDE SEQUENCE [LARGE SCALE GENOMIC DNA]</scope>
    <source>
        <strain evidence="2 3">CPCC 204357</strain>
    </source>
</reference>
<dbReference type="EMBL" id="STGX01000016">
    <property type="protein sequence ID" value="THV25964.1"/>
    <property type="molecule type" value="Genomic_DNA"/>
</dbReference>
<keyword evidence="1" id="KW-1133">Transmembrane helix</keyword>
<accession>A0A4S8PCE7</accession>
<name>A0A4S8PCE7_9ACTN</name>
<feature type="transmembrane region" description="Helical" evidence="1">
    <location>
        <begin position="12"/>
        <end position="36"/>
    </location>
</feature>
<dbReference type="OrthoDB" id="9912464at2"/>